<dbReference type="GO" id="GO:0005524">
    <property type="term" value="F:ATP binding"/>
    <property type="evidence" value="ECO:0007669"/>
    <property type="project" value="UniProtKB-KW"/>
</dbReference>
<dbReference type="GeneID" id="98569535"/>
<keyword evidence="3" id="KW-0813">Transport</keyword>
<evidence type="ECO:0000313" key="13">
    <source>
        <dbReference type="Proteomes" id="UP000287239"/>
    </source>
</evidence>
<feature type="domain" description="ABC transporter" evidence="11">
    <location>
        <begin position="264"/>
        <end position="487"/>
    </location>
</feature>
<dbReference type="PANTHER" id="PTHR43553:SF23">
    <property type="entry name" value="ABC TRANSPORTER ATP-BINDING COMPONENT"/>
    <property type="match status" value="1"/>
</dbReference>
<evidence type="ECO:0000256" key="7">
    <source>
        <dbReference type="ARBA" id="ARBA00022840"/>
    </source>
</evidence>
<dbReference type="EMBL" id="NGJU01000030">
    <property type="protein sequence ID" value="RST91396.1"/>
    <property type="molecule type" value="Genomic_DNA"/>
</dbReference>
<dbReference type="PROSITE" id="PS00211">
    <property type="entry name" value="ABC_TRANSPORTER_1"/>
    <property type="match status" value="2"/>
</dbReference>
<name>A0A429ZCG4_9ENTE</name>
<dbReference type="Gene3D" id="3.40.50.300">
    <property type="entry name" value="P-loop containing nucleotide triphosphate hydrolases"/>
    <property type="match status" value="2"/>
</dbReference>
<gene>
    <name evidence="12" type="ORF">CBF35_14395</name>
</gene>
<dbReference type="InterPro" id="IPR003593">
    <property type="entry name" value="AAA+_ATPase"/>
</dbReference>
<dbReference type="PROSITE" id="PS50893">
    <property type="entry name" value="ABC_TRANSPORTER_2"/>
    <property type="match status" value="2"/>
</dbReference>
<evidence type="ECO:0000256" key="1">
    <source>
        <dbReference type="ARBA" id="ARBA00004202"/>
    </source>
</evidence>
<evidence type="ECO:0000256" key="8">
    <source>
        <dbReference type="ARBA" id="ARBA00022967"/>
    </source>
</evidence>
<dbReference type="Pfam" id="PF00005">
    <property type="entry name" value="ABC_tran"/>
    <property type="match status" value="2"/>
</dbReference>
<evidence type="ECO:0000256" key="5">
    <source>
        <dbReference type="ARBA" id="ARBA00022737"/>
    </source>
</evidence>
<protein>
    <recommendedName>
        <fullName evidence="11">ABC transporter domain-containing protein</fullName>
    </recommendedName>
</protein>
<evidence type="ECO:0000259" key="11">
    <source>
        <dbReference type="PROSITE" id="PS50893"/>
    </source>
</evidence>
<keyword evidence="6" id="KW-0547">Nucleotide-binding</keyword>
<dbReference type="GO" id="GO:0042626">
    <property type="term" value="F:ATPase-coupled transmembrane transporter activity"/>
    <property type="evidence" value="ECO:0007669"/>
    <property type="project" value="TreeGrafter"/>
</dbReference>
<keyword evidence="8" id="KW-1278">Translocase</keyword>
<dbReference type="SMART" id="SM00382">
    <property type="entry name" value="AAA"/>
    <property type="match status" value="2"/>
</dbReference>
<evidence type="ECO:0000313" key="12">
    <source>
        <dbReference type="EMBL" id="RST91396.1"/>
    </source>
</evidence>
<dbReference type="RefSeq" id="WP_126782384.1">
    <property type="nucleotide sequence ID" value="NZ_NGJU01000030.1"/>
</dbReference>
<organism evidence="12 13">
    <name type="scientific">Vagococcus salmoninarum</name>
    <dbReference type="NCBI Taxonomy" id="2739"/>
    <lineage>
        <taxon>Bacteria</taxon>
        <taxon>Bacillati</taxon>
        <taxon>Bacillota</taxon>
        <taxon>Bacilli</taxon>
        <taxon>Lactobacillales</taxon>
        <taxon>Enterococcaceae</taxon>
        <taxon>Vagococcus</taxon>
    </lineage>
</organism>
<keyword evidence="7" id="KW-0067">ATP-binding</keyword>
<comment type="subcellular location">
    <subcellularLocation>
        <location evidence="1">Cell membrane</location>
        <topology evidence="1">Peripheral membrane protein</topology>
    </subcellularLocation>
</comment>
<dbReference type="GO" id="GO:0043190">
    <property type="term" value="C:ATP-binding cassette (ABC) transporter complex"/>
    <property type="evidence" value="ECO:0007669"/>
    <property type="project" value="TreeGrafter"/>
</dbReference>
<evidence type="ECO:0000256" key="4">
    <source>
        <dbReference type="ARBA" id="ARBA00022475"/>
    </source>
</evidence>
<comment type="caution">
    <text evidence="12">The sequence shown here is derived from an EMBL/GenBank/DDBJ whole genome shotgun (WGS) entry which is preliminary data.</text>
</comment>
<dbReference type="OrthoDB" id="501320at2"/>
<dbReference type="InterPro" id="IPR003439">
    <property type="entry name" value="ABC_transporter-like_ATP-bd"/>
</dbReference>
<keyword evidence="5" id="KW-0677">Repeat</keyword>
<dbReference type="InterPro" id="IPR017871">
    <property type="entry name" value="ABC_transporter-like_CS"/>
</dbReference>
<dbReference type="Proteomes" id="UP000287239">
    <property type="component" value="Unassembled WGS sequence"/>
</dbReference>
<comment type="similarity">
    <text evidence="2">Belongs to the ABC transporter superfamily.</text>
</comment>
<evidence type="ECO:0000256" key="9">
    <source>
        <dbReference type="ARBA" id="ARBA00023136"/>
    </source>
</evidence>
<accession>A0A429ZCG4</accession>
<dbReference type="AlphaFoldDB" id="A0A429ZCG4"/>
<dbReference type="SUPFAM" id="SSF52540">
    <property type="entry name" value="P-loop containing nucleoside triphosphate hydrolases"/>
    <property type="match status" value="2"/>
</dbReference>
<dbReference type="PANTHER" id="PTHR43553">
    <property type="entry name" value="HEAVY METAL TRANSPORTER"/>
    <property type="match status" value="1"/>
</dbReference>
<evidence type="ECO:0000256" key="6">
    <source>
        <dbReference type="ARBA" id="ARBA00022741"/>
    </source>
</evidence>
<sequence>MVLSLTNTQVTFDTITGLTDINLKVAPGECLVLCGKSGCGKTTLTRLINGLIPELFEGELAGDITVANMDTQTTPIHELSAIVGSVFQNPKTQFFTMDVESELAFACENLGLPREEMLSRLQEVAALFEIEHLLQRQMFDLSGGEKQLVAFASAYMIQPKLLVLDEPSSNLDFTAIEKIKRILLKVKTLGCTIIIAEHRLYYLQELADRFLLLVAGEIVHAYETSEFLALSVSQREAFGLRSLDLAQLPQKELTTEELGKLPTLNISDLAVRYPKAKTDTLTIPSATFLGGQVIGIVGHNGAGKTTFAKALTGLLKHRQGQISRNGRPLTVKEQINLSYLVMQDVNYQLFCETVRKELLLKAGKPELFEEVIEVFQLRDLLDRHPMSLSGGQKQRVAIATALLSGKELIILDEPTSGLDHYHMTQVSQMIAYLQSLKVFVLIISHDVEFIQQTCSHLFQLDHGVSGELQRLKTDERDVYTYFKDNFK</sequence>
<evidence type="ECO:0000256" key="10">
    <source>
        <dbReference type="ARBA" id="ARBA00025157"/>
    </source>
</evidence>
<evidence type="ECO:0000256" key="2">
    <source>
        <dbReference type="ARBA" id="ARBA00005417"/>
    </source>
</evidence>
<proteinExistence type="inferred from homology"/>
<evidence type="ECO:0000256" key="3">
    <source>
        <dbReference type="ARBA" id="ARBA00022448"/>
    </source>
</evidence>
<keyword evidence="4" id="KW-1003">Cell membrane</keyword>
<dbReference type="InterPro" id="IPR015856">
    <property type="entry name" value="ABC_transpr_CbiO/EcfA_su"/>
</dbReference>
<dbReference type="CDD" id="cd03225">
    <property type="entry name" value="ABC_cobalt_CbiO_domain1"/>
    <property type="match status" value="1"/>
</dbReference>
<dbReference type="InterPro" id="IPR027417">
    <property type="entry name" value="P-loop_NTPase"/>
</dbReference>
<dbReference type="InterPro" id="IPR050095">
    <property type="entry name" value="ECF_ABC_transporter_ATP-bd"/>
</dbReference>
<feature type="domain" description="ABC transporter" evidence="11">
    <location>
        <begin position="3"/>
        <end position="240"/>
    </location>
</feature>
<keyword evidence="9" id="KW-0472">Membrane</keyword>
<keyword evidence="13" id="KW-1185">Reference proteome</keyword>
<reference evidence="12 13" key="1">
    <citation type="submission" date="2017-05" db="EMBL/GenBank/DDBJ databases">
        <title>Vagococcus spp. assemblies.</title>
        <authorList>
            <person name="Gulvik C.A."/>
        </authorList>
    </citation>
    <scope>NUCLEOTIDE SEQUENCE [LARGE SCALE GENOMIC DNA]</scope>
    <source>
        <strain evidence="12 13">NCFB 2777</strain>
    </source>
</reference>
<dbReference type="GO" id="GO:0016887">
    <property type="term" value="F:ATP hydrolysis activity"/>
    <property type="evidence" value="ECO:0007669"/>
    <property type="project" value="InterPro"/>
</dbReference>
<comment type="function">
    <text evidence="10">Probably part of an ABC transporter complex. Responsible for energy coupling to the transport system.</text>
</comment>